<evidence type="ECO:0000256" key="1">
    <source>
        <dbReference type="SAM" id="SignalP"/>
    </source>
</evidence>
<keyword evidence="1" id="KW-0732">Signal</keyword>
<comment type="caution">
    <text evidence="2">The sequence shown here is derived from an EMBL/GenBank/DDBJ whole genome shotgun (WGS) entry which is preliminary data.</text>
</comment>
<dbReference type="Proteomes" id="UP000053176">
    <property type="component" value="Unassembled WGS sequence"/>
</dbReference>
<dbReference type="EMBL" id="LPWA01000137">
    <property type="protein sequence ID" value="KUM24393.1"/>
    <property type="molecule type" value="Genomic_DNA"/>
</dbReference>
<name>A0A117N2D2_RHILI</name>
<protein>
    <submittedName>
        <fullName evidence="2">Conjugal transfer protein TrbH</fullName>
    </submittedName>
</protein>
<dbReference type="PROSITE" id="PS51257">
    <property type="entry name" value="PROKAR_LIPOPROTEIN"/>
    <property type="match status" value="1"/>
</dbReference>
<dbReference type="OrthoDB" id="8254779at2"/>
<evidence type="ECO:0000313" key="3">
    <source>
        <dbReference type="Proteomes" id="UP000053176"/>
    </source>
</evidence>
<reference evidence="2 3" key="1">
    <citation type="submission" date="2015-12" db="EMBL/GenBank/DDBJ databases">
        <title>Draft genome sequence of Mesorhizobium sp. UFLA 01-765, a multitolerant efficient symbiont and plant-growth promoting strain isolated from Zn-mining soil using Leucaena leucocephala as a trap plant.</title>
        <authorList>
            <person name="Rangel W.M."/>
            <person name="Thijs S."/>
            <person name="Longatti S.M."/>
            <person name="Moreira F.M."/>
            <person name="Weyens N."/>
            <person name="Vangronsveld J."/>
            <person name="Van Hamme J.D."/>
            <person name="Bottos E.M."/>
            <person name="Rineau F."/>
        </authorList>
    </citation>
    <scope>NUCLEOTIDE SEQUENCE [LARGE SCALE GENOMIC DNA]</scope>
    <source>
        <strain evidence="2 3">UFLA 01-765</strain>
    </source>
</reference>
<dbReference type="AlphaFoldDB" id="A0A117N2D2"/>
<accession>A0A117N2D2</accession>
<dbReference type="NCBIfam" id="NF010409">
    <property type="entry name" value="PRK13835.1"/>
    <property type="match status" value="1"/>
</dbReference>
<proteinExistence type="predicted"/>
<feature type="signal peptide" evidence="1">
    <location>
        <begin position="1"/>
        <end position="21"/>
    </location>
</feature>
<feature type="chain" id="PRO_5007151683" evidence="1">
    <location>
        <begin position="22"/>
        <end position="150"/>
    </location>
</feature>
<organism evidence="2 3">
    <name type="scientific">Rhizobium loti</name>
    <name type="common">Mesorhizobium loti</name>
    <dbReference type="NCBI Taxonomy" id="381"/>
    <lineage>
        <taxon>Bacteria</taxon>
        <taxon>Pseudomonadati</taxon>
        <taxon>Pseudomonadota</taxon>
        <taxon>Alphaproteobacteria</taxon>
        <taxon>Hyphomicrobiales</taxon>
        <taxon>Phyllobacteriaceae</taxon>
        <taxon>Mesorhizobium</taxon>
    </lineage>
</organism>
<evidence type="ECO:0000313" key="2">
    <source>
        <dbReference type="EMBL" id="KUM24393.1"/>
    </source>
</evidence>
<sequence length="150" mass="15491">MTPRCFLTAFACVLLSTGLLAGCQSMDAGSVVASSAPPEISGPAASAIAGDMVRRLAEQVGPGTATIRLKPDGSPFGNALETSLKTWGYAVVTDQKAGEKSLIQLAYVVDSYDGQILARLSTRTVELGRAYNVTPTGATPASPLSVMRRG</sequence>
<gene>
    <name evidence="2" type="ORF">AU467_30505</name>
</gene>